<protein>
    <recommendedName>
        <fullName evidence="2">DUF6603 domain-containing protein</fullName>
    </recommendedName>
</protein>
<accession>A0ABN1PQT2</accession>
<dbReference type="InterPro" id="IPR046538">
    <property type="entry name" value="DUF6603"/>
</dbReference>
<organism evidence="3 4">
    <name type="scientific">Kribbella koreensis</name>
    <dbReference type="NCBI Taxonomy" id="57909"/>
    <lineage>
        <taxon>Bacteria</taxon>
        <taxon>Bacillati</taxon>
        <taxon>Actinomycetota</taxon>
        <taxon>Actinomycetes</taxon>
        <taxon>Propionibacteriales</taxon>
        <taxon>Kribbellaceae</taxon>
        <taxon>Kribbella</taxon>
    </lineage>
</organism>
<evidence type="ECO:0000259" key="2">
    <source>
        <dbReference type="Pfam" id="PF20248"/>
    </source>
</evidence>
<name>A0ABN1PQT2_9ACTN</name>
<dbReference type="SUPFAM" id="SSF53474">
    <property type="entry name" value="alpha/beta-Hydrolases"/>
    <property type="match status" value="1"/>
</dbReference>
<dbReference type="RefSeq" id="WP_343966242.1">
    <property type="nucleotide sequence ID" value="NZ_BAAAHK010000003.1"/>
</dbReference>
<keyword evidence="4" id="KW-1185">Reference proteome</keyword>
<proteinExistence type="predicted"/>
<evidence type="ECO:0000313" key="4">
    <source>
        <dbReference type="Proteomes" id="UP001500542"/>
    </source>
</evidence>
<dbReference type="EMBL" id="BAAAHK010000003">
    <property type="protein sequence ID" value="GAA0931293.1"/>
    <property type="molecule type" value="Genomic_DNA"/>
</dbReference>
<keyword evidence="1" id="KW-0472">Membrane</keyword>
<reference evidence="3 4" key="1">
    <citation type="journal article" date="2019" name="Int. J. Syst. Evol. Microbiol.">
        <title>The Global Catalogue of Microorganisms (GCM) 10K type strain sequencing project: providing services to taxonomists for standard genome sequencing and annotation.</title>
        <authorList>
            <consortium name="The Broad Institute Genomics Platform"/>
            <consortium name="The Broad Institute Genome Sequencing Center for Infectious Disease"/>
            <person name="Wu L."/>
            <person name="Ma J."/>
        </authorList>
    </citation>
    <scope>NUCLEOTIDE SEQUENCE [LARGE SCALE GENOMIC DNA]</scope>
    <source>
        <strain evidence="3 4">JCM 10977</strain>
    </source>
</reference>
<sequence>MSFDLGGSDELGLLAQAIGLVDGGGELDVGWFSAPLTRLQGIVRNADQRAALGRFCDLALVPIQQPGRPAAEKWHPLLGDLPSGNLYLTLNDTGSSLLLGVGGEFHSSTSPVPGRLRIQADILSGGSTLELVIGTAAHPITAEVRIETAFTPPAQPIKLAAIVARCSIVPDPANPSFGLEVVLEGLSINGEPPIDKVLDVDELGREAPDLLAALLKVVLAEVGPDPTLTMLADHLLGLFGLADGGSIPAFPFAELADGPAAVQHWLATLPAGEWLEHLAGLLGATSLFDGTGTLVDPWRISLLDLAGLGELYATVARSGDPAADGFARFGFGVNVSTDLGPNQPTVSADASCVIADVPLSGTGNARVLPEARALLRLTGASNTPLVDNPQVRVGTVEAGIGWDGSTLKPVLQLLNNQLAGTPYPVLDLTNVDSVEAAAANAVVAAINAALGTDVGRRLAAIAGLVPPEDPANPGNPVAAWPHQLDLAKLVVDPARAIETYHRAVLGDADRWNLILREIAQVIGLPDAVAGEGTTAEPWTVEIAIADGATLQLAAWHQPHPDTPTTEQLRIGLRLAAEPAGSTLALTSEVLAFDLPATGSATVSFIGAQRLSLVLSPALDAAAGPIAISLDDLTLAAGWQPGQPFGWDIHAHGLTLTADGETITLADVHLPPAAPFDLTNLPATAAALGLTVTDLENVLRLLLSMLAGIAGPQADLATALLGLHHRLPGLDAEIPSLVDPAQPGLLFQDPLGAVRSWLGRLITHVGADGELSAALLLQYLASLGTDAFDELAGGLSTDLDPQLPSFLIGGGTFGDPWRVPWPGGTKDADGDDIGPDLELWLEPAGPPIDWLTGMRNRVDAATDLAGLAEVFVQLAWFDPAISSLVKGLTVRDIAAQLRSLQVQLNAGDGVVPRDAQSPDIFGWVQGAEVDAAHLELPRHPDAIAAVLNQIETLHGAGPRTVLLVGPVFGNAGSWADLLAAPALQGPTDPNAHFDLRTAGIDPRTIALDSVTAAADYYTADLADDRRGDVRYLADQIAHIADRLEVLHPGPVIVVAHSYAGLAARRFAADHPTRAQGVITIGTPHLGTPLAFLDDPAVGDAIRLATSVRAGLQASPLRDALDHLKQGLEGYEPPVAPGALATPDPYPASSFTLAAPYDLGDVPVMTIAGVCSDDFFTFMQTGMSAYLQQLSGQARPTPSHLSYGMAMPISIGNPPAGSPQAEARVRFGLGQIPLGDAPPPAPRPAQLLRVELDLFRSGGWIVGQAGPSAVDGRLRRLLLGLTATGSGTGIQATLDATLDQAAWRGTTIPTADLTDPRTASLIGAAFDAALASTDSASLPVSTLAAALGALDLVSTDAQGITGLSGDGFAALRTDPVGYLRARIPAALARPDGWAGLVTDLSFTPVSTQELAYVWAPPGSPYALFVRRQADGTWRTGIETGTALGAVEPPLISISADIDLLLPAFQPTAELVVHVGPVALTYRTVDGTIRLDAAPFVTDLTLLPTPSIGDLAAKLDAALPQILVSGVVGNVLAELVPGLKIGQLLQLLQTPGEFLAGALGALDGGLDPAKLSGLLTTLNTAIGLPTGLGLQLPADVTVTAGPGAAPQSARIAIGTTTPIGGVLAVGLTLDIDATRHVAPGGTVTISTPLSGTWPQVAITFGVGPDGVTLVVTPQGVPPITLLPTFSGLGALRGAAGALLPAVLDEALTNFPEPRDPWLVHTLQAATHLGVYDAVGHFSAHTAEFTAMLEGTWFTSIDATRRAGIAAAVADLLNLIPTLELQSINGLVRWTHDVAAGTGRLQISAGWSDNGPTVAVALVDLKPADAPLALAANVLVDDTGVTVGSSIGLDLSDLGVTVVPRFAIEVDSGPPLSFRVRCLPLSSGTLDGPLVVQLAPDFALTTSPAAAETILVGAALPLVIRVAVSALHDVLTRKLWTDGPTLETALTDAGILSGGEVVETLPNVFEMLAGFAAGAAGQLDLAIGTLNLSLVAESGRVGLGLTGYQAIGIGDLELQILFGAPSAWGAAAAEGLEILLLDIGGDSIDFNFGLRLHGVGIGLAKGDGSALVAESFLRLGSVRALLFLDLETAAGFQILHGGAGLELGGFGLPIGAALDAGGGSNPVASNLLSSGGTSGDSQSVNPSADLDIWYWDHPDNTGGPLRVLVGGQAGIFWIPIHAGFGPIFIAEIGLGVTNTAISLAIDGGVTIAGLSAEVDDLTVTIPYAHVTDPTQWSLDLKGLAIGYSGPAISIAGGLVKFDGPPIEYDGMLLIKIGTIGAVVIGSYSVVGSGADEYTSFAIYGGVFVPIGLTPLINLTGIAIGLGYNRRLIVPEDLNQIPDFMLVKALDRPEALANNPMQALFEFRQQTPPARGALWLAAGIRGTSFELVNITAVLYVALDSGVDVGLIGVARMALPSDDFAIVSIELALKARFSTSEGLFSVQAQLTDNSWLITPDCQLTGGFAFFMWFRKSQFLLTVGGYHPAFKPLPEYPVVPRVGFRWDFLGVVHIKGESYFALTNTAVMTGVRMEATYGPDWIQVWFSAYTDILISWDPFHYIVDVGISVGARLRIRICFFACCTIEISVSVGAKLHLEGPPFHGTVTADLGVTSVTVPFGDDAQALPPAKHWDEFVDTYVRSGDPNSASVSAQVSTGLLPAEPAGAAVAPGTAEQPWRLAAEWSFRTETRMAARGFALQLDSDVAEGQMSTVIFGRYADLAATYDFDLAPMYKSSDKITALHRVVLAKKPENSSSFVDLIPRSQNPADESLEIDERLFRLTPIIGQFSEATYHYFPDLKPPAASNTLPALTGIIVEGVAGLHNASDVIPIGKLVDASNFRPLPFARRDAGHITAVLQAGAAWLELAQVASGVSTGTLLTGLGTIVGSVAAGGAVEFADLRKDSGLRQNGYGPVALNALVTRRSAPPVLSALSEGFTLEDQGAGVAPPPIRVGDVKPVFLEKPRLRSMVQRQAVVAGQQTVARSTVPLGRQLGLADLPVVDVRNELITSYDAPGFALLTKPLSGTPQPTRAARSARTLRTPDLGAPTGRTVAASMAELAEQVRKDGVTIRAGSTQVWEVPRALDWYLEIAGDSAVRITELSTAGTVLADREAAGKLQLKLSDGCAMVAVTALGRLPDNLIKNLADATQASMITANVATAGALPVLGWQLGAELVQVGPTTLLARGSVVSLSKPIGASIRGHAAATGMITVSRALLAQEVVQTDFGPFVSVIGVLIDNPDATRLGPESVILNTEQVRVSSQPIQVTAGTRTLFLYDVRRRPSDAGDPDRISVTVGLLTPPGATAPIVLSGVVGGTGTAANWATTLNGSTLTEVVGAEQLTVDGSVSVRLSNG</sequence>
<dbReference type="Pfam" id="PF20248">
    <property type="entry name" value="DUF6603"/>
    <property type="match status" value="1"/>
</dbReference>
<feature type="transmembrane region" description="Helical" evidence="1">
    <location>
        <begin position="2294"/>
        <end position="2319"/>
    </location>
</feature>
<dbReference type="InterPro" id="IPR029058">
    <property type="entry name" value="AB_hydrolase_fold"/>
</dbReference>
<gene>
    <name evidence="3" type="ORF">GCM10009554_15060</name>
</gene>
<feature type="transmembrane region" description="Helical" evidence="1">
    <location>
        <begin position="2262"/>
        <end position="2282"/>
    </location>
</feature>
<comment type="caution">
    <text evidence="3">The sequence shown here is derived from an EMBL/GenBank/DDBJ whole genome shotgun (WGS) entry which is preliminary data.</text>
</comment>
<dbReference type="Gene3D" id="3.40.50.1820">
    <property type="entry name" value="alpha/beta hydrolase"/>
    <property type="match status" value="1"/>
</dbReference>
<keyword evidence="1" id="KW-1133">Transmembrane helix</keyword>
<evidence type="ECO:0000313" key="3">
    <source>
        <dbReference type="EMBL" id="GAA0931293.1"/>
    </source>
</evidence>
<keyword evidence="1" id="KW-0812">Transmembrane</keyword>
<dbReference type="Proteomes" id="UP001500542">
    <property type="component" value="Unassembled WGS sequence"/>
</dbReference>
<feature type="domain" description="DUF6603" evidence="2">
    <location>
        <begin position="2173"/>
        <end position="2649"/>
    </location>
</feature>
<evidence type="ECO:0000256" key="1">
    <source>
        <dbReference type="SAM" id="Phobius"/>
    </source>
</evidence>